<evidence type="ECO:0000313" key="4">
    <source>
        <dbReference type="Proteomes" id="UP000558475"/>
    </source>
</evidence>
<reference evidence="2 4" key="2">
    <citation type="submission" date="2020-04" db="EMBL/GenBank/DDBJ databases">
        <title>Whole genome sequencing of clinical and environmental type strains of Ochrobactrum.</title>
        <authorList>
            <person name="Dharne M."/>
        </authorList>
    </citation>
    <scope>NUCLEOTIDE SEQUENCE [LARGE SCALE GENOMIC DNA]</scope>
    <source>
        <strain evidence="2 4">DSM 13340</strain>
    </source>
</reference>
<organism evidence="2 4">
    <name type="scientific">Brucella tritici</name>
    <dbReference type="NCBI Taxonomy" id="94626"/>
    <lineage>
        <taxon>Bacteria</taxon>
        <taxon>Pseudomonadati</taxon>
        <taxon>Pseudomonadota</taxon>
        <taxon>Alphaproteobacteria</taxon>
        <taxon>Hyphomicrobiales</taxon>
        <taxon>Brucellaceae</taxon>
        <taxon>Brucella/Ochrobactrum group</taxon>
        <taxon>Brucella</taxon>
    </lineage>
</organism>
<dbReference type="Proteomes" id="UP000430843">
    <property type="component" value="Unassembled WGS sequence"/>
</dbReference>
<keyword evidence="3" id="KW-1185">Reference proteome</keyword>
<dbReference type="Proteomes" id="UP000558475">
    <property type="component" value="Unassembled WGS sequence"/>
</dbReference>
<evidence type="ECO:0000313" key="1">
    <source>
        <dbReference type="EMBL" id="KAB2662762.1"/>
    </source>
</evidence>
<evidence type="ECO:0000313" key="3">
    <source>
        <dbReference type="Proteomes" id="UP000430843"/>
    </source>
</evidence>
<reference evidence="1 3" key="1">
    <citation type="submission" date="2019-09" db="EMBL/GenBank/DDBJ databases">
        <title>Taxonomic organization of the family Brucellaceae based on a phylogenomic approach.</title>
        <authorList>
            <person name="Leclercq S."/>
            <person name="Cloeckaert A."/>
            <person name="Zygmunt M.S."/>
        </authorList>
    </citation>
    <scope>NUCLEOTIDE SEQUENCE [LARGE SCALE GENOMIC DNA]</scope>
    <source>
        <strain evidence="1 3">LMG 18957</strain>
    </source>
</reference>
<name>A0A7X6FNV3_9HYPH</name>
<gene>
    <name evidence="1" type="ORF">F9K91_21235</name>
    <name evidence="2" type="ORF">HGG76_02390</name>
</gene>
<evidence type="ECO:0000313" key="2">
    <source>
        <dbReference type="EMBL" id="NKW09113.1"/>
    </source>
</evidence>
<comment type="caution">
    <text evidence="2">The sequence shown here is derived from an EMBL/GenBank/DDBJ whole genome shotgun (WGS) entry which is preliminary data.</text>
</comment>
<proteinExistence type="predicted"/>
<dbReference type="EMBL" id="WBWA01000028">
    <property type="protein sequence ID" value="KAB2662762.1"/>
    <property type="molecule type" value="Genomic_DNA"/>
</dbReference>
<sequence>MKHVKEVWEEGRQFGLQQAARKVAEMLKGVPTTAKRCMDAIMGLRRENVVDEMELGFKPMDRPETVIRTKK</sequence>
<protein>
    <submittedName>
        <fullName evidence="2">Uncharacterized protein</fullName>
    </submittedName>
</protein>
<dbReference type="AlphaFoldDB" id="A0A7X6FNV3"/>
<accession>A0A7X6FNV3</accession>
<dbReference type="RefSeq" id="WP_151678664.1">
    <property type="nucleotide sequence ID" value="NZ_WBWA01000028.1"/>
</dbReference>
<dbReference type="EMBL" id="JAAXZB010000001">
    <property type="protein sequence ID" value="NKW09113.1"/>
    <property type="molecule type" value="Genomic_DNA"/>
</dbReference>